<gene>
    <name evidence="18" type="primary">LOC123442336</name>
</gene>
<evidence type="ECO:0000259" key="16">
    <source>
        <dbReference type="PROSITE" id="PS50011"/>
    </source>
</evidence>
<feature type="transmembrane region" description="Helical" evidence="14">
    <location>
        <begin position="89"/>
        <end position="114"/>
    </location>
</feature>
<evidence type="ECO:0000256" key="14">
    <source>
        <dbReference type="SAM" id="Phobius"/>
    </source>
</evidence>
<dbReference type="Gramene" id="HORVU.MOREX.r3.3HG0218120.1">
    <property type="protein sequence ID" value="HORVU.MOREX.r3.3HG0218120.1"/>
    <property type="gene ID" value="HORVU.MOREX.r3.3HG0218120"/>
</dbReference>
<reference evidence="19" key="2">
    <citation type="journal article" date="2012" name="Nature">
        <title>A physical, genetic and functional sequence assembly of the barley genome.</title>
        <authorList>
            <consortium name="The International Barley Genome Sequencing Consortium"/>
            <person name="Mayer K.F."/>
            <person name="Waugh R."/>
            <person name="Brown J.W."/>
            <person name="Schulman A."/>
            <person name="Langridge P."/>
            <person name="Platzer M."/>
            <person name="Fincher G.B."/>
            <person name="Muehlbauer G.J."/>
            <person name="Sato K."/>
            <person name="Close T.J."/>
            <person name="Wise R.P."/>
            <person name="Stein N."/>
        </authorList>
    </citation>
    <scope>NUCLEOTIDE SEQUENCE [LARGE SCALE GENOMIC DNA]</scope>
    <source>
        <strain evidence="19">cv. Morex</strain>
    </source>
</reference>
<dbReference type="Gene3D" id="1.10.510.10">
    <property type="entry name" value="Transferase(Phosphotransferase) domain 1"/>
    <property type="match status" value="1"/>
</dbReference>
<dbReference type="GO" id="GO:0005524">
    <property type="term" value="F:ATP binding"/>
    <property type="evidence" value="ECO:0007669"/>
    <property type="project" value="UniProtKB-UniRule"/>
</dbReference>
<dbReference type="PANTHER" id="PTHR27007">
    <property type="match status" value="1"/>
</dbReference>
<feature type="domain" description="Protein kinase" evidence="16">
    <location>
        <begin position="539"/>
        <end position="825"/>
    </location>
</feature>
<dbReference type="RefSeq" id="XP_044974277.1">
    <property type="nucleotide sequence ID" value="XM_045118342.1"/>
</dbReference>
<dbReference type="InterPro" id="IPR050528">
    <property type="entry name" value="L-type_Lectin-RKs"/>
</dbReference>
<feature type="binding site" evidence="13">
    <location>
        <position position="569"/>
    </location>
    <ligand>
        <name>ATP</name>
        <dbReference type="ChEBI" id="CHEBI:30616"/>
    </ligand>
</feature>
<evidence type="ECO:0000256" key="7">
    <source>
        <dbReference type="ARBA" id="ARBA00022741"/>
    </source>
</evidence>
<dbReference type="EMBL" id="AK369405">
    <property type="protein sequence ID" value="BAK00606.1"/>
    <property type="molecule type" value="mRNA"/>
</dbReference>
<evidence type="ECO:0000256" key="4">
    <source>
        <dbReference type="ARBA" id="ARBA00022475"/>
    </source>
</evidence>
<dbReference type="GO" id="GO:0007166">
    <property type="term" value="P:cell surface receptor signaling pathway"/>
    <property type="evidence" value="ECO:0000318"/>
    <property type="project" value="GO_Central"/>
</dbReference>
<dbReference type="InterPro" id="IPR000719">
    <property type="entry name" value="Prot_kinase_dom"/>
</dbReference>
<evidence type="ECO:0000313" key="18">
    <source>
        <dbReference type="EnsemblPlants" id="HORVU.MOREX.r3.3HG0218120.1"/>
    </source>
</evidence>
<evidence type="ECO:0000256" key="3">
    <source>
        <dbReference type="ARBA" id="ARBA00010217"/>
    </source>
</evidence>
<keyword evidence="19" id="KW-1185">Reference proteome</keyword>
<dbReference type="OrthoDB" id="4062651at2759"/>
<accession>F2DZT4</accession>
<feature type="chain" id="PRO_5015090816" evidence="15">
    <location>
        <begin position="26"/>
        <end position="866"/>
    </location>
</feature>
<dbReference type="InterPro" id="IPR011009">
    <property type="entry name" value="Kinase-like_dom_sf"/>
</dbReference>
<dbReference type="Gramene" id="HORVU.MOREX.r2.3HG0181440.1">
    <property type="protein sequence ID" value="HORVU.MOREX.r2.3HG0181440.1"/>
    <property type="gene ID" value="HORVU.MOREX.r2.3HG0181440"/>
</dbReference>
<keyword evidence="11" id="KW-0675">Receptor</keyword>
<dbReference type="Proteomes" id="UP000011116">
    <property type="component" value="Chromosome 3H"/>
</dbReference>
<dbReference type="GeneID" id="123442336"/>
<dbReference type="Gene3D" id="3.30.200.20">
    <property type="entry name" value="Phosphorylase Kinase, domain 1"/>
    <property type="match status" value="1"/>
</dbReference>
<dbReference type="GO" id="GO:0030247">
    <property type="term" value="F:polysaccharide binding"/>
    <property type="evidence" value="ECO:0007669"/>
    <property type="project" value="InterPro"/>
</dbReference>
<keyword evidence="8 13" id="KW-0067">ATP-binding</keyword>
<dbReference type="FunFam" id="1.10.510.10:FF:000240">
    <property type="entry name" value="Lectin-domain containing receptor kinase A4.3"/>
    <property type="match status" value="1"/>
</dbReference>
<dbReference type="Pfam" id="PF00069">
    <property type="entry name" value="Pkinase"/>
    <property type="match status" value="1"/>
</dbReference>
<evidence type="ECO:0000256" key="5">
    <source>
        <dbReference type="ARBA" id="ARBA00022692"/>
    </source>
</evidence>
<keyword evidence="5 14" id="KW-0812">Transmembrane</keyword>
<evidence type="ECO:0000256" key="10">
    <source>
        <dbReference type="ARBA" id="ARBA00023136"/>
    </source>
</evidence>
<dbReference type="GO" id="GO:0005886">
    <property type="term" value="C:plasma membrane"/>
    <property type="evidence" value="ECO:0000318"/>
    <property type="project" value="GO_Central"/>
</dbReference>
<reference evidence="17" key="1">
    <citation type="journal article" date="2011" name="Plant Physiol.">
        <title>Comprehensive sequence analysis of 24,783 barley full-length cDNAs derived from 12 clone libraries.</title>
        <authorList>
            <person name="Matsumoto T."/>
            <person name="Tanaka T."/>
            <person name="Sakai H."/>
            <person name="Amano N."/>
            <person name="Kanamori H."/>
            <person name="Kurita K."/>
            <person name="Kikuta A."/>
            <person name="Kamiya K."/>
            <person name="Yamamoto M."/>
            <person name="Ikawa H."/>
            <person name="Fujii N."/>
            <person name="Hori K."/>
            <person name="Itoh T."/>
            <person name="Sato K."/>
        </authorList>
    </citation>
    <scope>NUCLEOTIDE SEQUENCE</scope>
    <source>
        <tissue evidence="17">Shoot and root</tissue>
    </source>
</reference>
<dbReference type="Pfam" id="PF13947">
    <property type="entry name" value="GUB_WAK_bind"/>
    <property type="match status" value="1"/>
</dbReference>
<evidence type="ECO:0000256" key="8">
    <source>
        <dbReference type="ARBA" id="ARBA00022840"/>
    </source>
</evidence>
<feature type="transmembrane region" description="Helical" evidence="14">
    <location>
        <begin position="470"/>
        <end position="493"/>
    </location>
</feature>
<evidence type="ECO:0000256" key="1">
    <source>
        <dbReference type="ARBA" id="ARBA00004251"/>
    </source>
</evidence>
<evidence type="ECO:0000256" key="15">
    <source>
        <dbReference type="SAM" id="SignalP"/>
    </source>
</evidence>
<dbReference type="InterPro" id="IPR025287">
    <property type="entry name" value="WAK_GUB"/>
</dbReference>
<reference evidence="18" key="3">
    <citation type="submission" date="2020-10" db="EMBL/GenBank/DDBJ databases">
        <authorList>
            <person name="Scholz U."/>
            <person name="Mascher M."/>
            <person name="Fiebig A."/>
        </authorList>
    </citation>
    <scope>NUCLEOTIDE SEQUENCE [LARGE SCALE GENOMIC DNA]</scope>
    <source>
        <strain evidence="18">cv. Morex</strain>
    </source>
</reference>
<protein>
    <submittedName>
        <fullName evidence="17">Predicted protein</fullName>
    </submittedName>
</protein>
<dbReference type="PROSITE" id="PS00107">
    <property type="entry name" value="PROTEIN_KINASE_ATP"/>
    <property type="match status" value="1"/>
</dbReference>
<dbReference type="KEGG" id="hvg:123442336"/>
<comment type="similarity">
    <text evidence="3">In the C-terminal section; belongs to the protein kinase superfamily. Ser/Thr protein kinase family.</text>
</comment>
<keyword evidence="6 15" id="KW-0732">Signal</keyword>
<organism evidence="17">
    <name type="scientific">Hordeum vulgare subsp. vulgare</name>
    <name type="common">Domesticated barley</name>
    <dbReference type="NCBI Taxonomy" id="112509"/>
    <lineage>
        <taxon>Eukaryota</taxon>
        <taxon>Viridiplantae</taxon>
        <taxon>Streptophyta</taxon>
        <taxon>Embryophyta</taxon>
        <taxon>Tracheophyta</taxon>
        <taxon>Spermatophyta</taxon>
        <taxon>Magnoliopsida</taxon>
        <taxon>Liliopsida</taxon>
        <taxon>Poales</taxon>
        <taxon>Poaceae</taxon>
        <taxon>BOP clade</taxon>
        <taxon>Pooideae</taxon>
        <taxon>Triticodae</taxon>
        <taxon>Triticeae</taxon>
        <taxon>Hordeinae</taxon>
        <taxon>Hordeum</taxon>
    </lineage>
</organism>
<evidence type="ECO:0000256" key="6">
    <source>
        <dbReference type="ARBA" id="ARBA00022729"/>
    </source>
</evidence>
<reference evidence="18" key="4">
    <citation type="submission" date="2022-01" db="UniProtKB">
        <authorList>
            <consortium name="EnsemblPlants"/>
        </authorList>
    </citation>
    <scope>IDENTIFICATION</scope>
    <source>
        <strain evidence="18">subsp. vulgare</strain>
    </source>
</reference>
<sequence length="866" mass="95000">MSAASSLRVLLLAVLNLIVIPRVVAPAVLPVALRCYNSMGDAGSYSYGSVGSAGGPGSYSYGSVGFSTVAFTNSGRYANTYYANYGSSATMVVIGSIPAVLCVVALLVGLLHWLQLQIYKQVYAKISMTYPELVHKASEFADEKRIGGSVISGVHKAVEASSLLRNKAAIMATTSLLLLASNADSRLTSKPGCQESCGGVDIPYPFGIGHGCFRPGFEITCVNSMPILANTSDAIQVLSLSVTPRPEVRVMLPVAYQCYNSTGDPIRWNSGWVDLNRDGMYRISNTANQLFVLGCNTFAYTNSGLRGRYGYTYYTGCIAYADNSGSAKDGACDGVGCCHVDIPAGLTDNKMRFTNDDDWSHANQEFCPCDYAFIVEKGNYTFRAADLRMDVDRTGMPMLLDWAIRGSNGSSPSCDEAPSISGYACVSDKSECIDSSNGPGYVCSCTKGYQGSPYLDKGCTSVHSAGRPTIAVVTITCVLVAVLALVGFFIWLWCRRRTRVAQAQQLEFMDRQRSREPRTEVNSARKFTYAQLAQATNDFAQINMLGRGGFGVVYKGKILGMNEEVAIKKCIEDIPSPRQRREFEKEIKIISPLHHRNILHLVGWCEEGNNLLLVYEIMNNGSLEDHLYPKVGALGARVYGARHERISYQLSWPKRRDILIGITSGLNYLHHEANKVTLHRDIKPANVMLDKDFNAKLVDFGLVTQVNHTATSYYTLHVCGSKDYIDPVYSETGKACWESDVYSLGVLLLEMVCGEKPTIVDDVENSLIMKVERFRDANNILEAADMRLRGPFDQEMKTVLELGLMCVHQNRKERPNMGVIKQSLISFQQATTLPPGANENALSTLRANEDAGVAPLTFARRWASMP</sequence>
<comment type="similarity">
    <text evidence="2">In the N-terminal section; belongs to the leguminous lectin family.</text>
</comment>
<dbReference type="GO" id="GO:0002229">
    <property type="term" value="P:defense response to oomycetes"/>
    <property type="evidence" value="ECO:0007669"/>
    <property type="project" value="UniProtKB-ARBA"/>
</dbReference>
<evidence type="ECO:0000313" key="19">
    <source>
        <dbReference type="Proteomes" id="UP000011116"/>
    </source>
</evidence>
<dbReference type="FunFam" id="3.30.200.20:FF:000015">
    <property type="entry name" value="Somatic embryogenesis receptor kinase 1"/>
    <property type="match status" value="1"/>
</dbReference>
<dbReference type="SUPFAM" id="SSF56112">
    <property type="entry name" value="Protein kinase-like (PK-like)"/>
    <property type="match status" value="1"/>
</dbReference>
<keyword evidence="9 14" id="KW-1133">Transmembrane helix</keyword>
<dbReference type="GO" id="GO:0004672">
    <property type="term" value="F:protein kinase activity"/>
    <property type="evidence" value="ECO:0007669"/>
    <property type="project" value="InterPro"/>
</dbReference>
<evidence type="ECO:0000256" key="12">
    <source>
        <dbReference type="ARBA" id="ARBA00023180"/>
    </source>
</evidence>
<dbReference type="SMR" id="F2DZT4"/>
<dbReference type="ExpressionAtlas" id="F2DZT4">
    <property type="expression patterns" value="differential"/>
</dbReference>
<dbReference type="PROSITE" id="PS50011">
    <property type="entry name" value="PROTEIN_KINASE_DOM"/>
    <property type="match status" value="1"/>
</dbReference>
<keyword evidence="7 13" id="KW-0547">Nucleotide-binding</keyword>
<keyword evidence="4" id="KW-1003">Cell membrane</keyword>
<dbReference type="SMART" id="SM00220">
    <property type="entry name" value="S_TKc"/>
    <property type="match status" value="1"/>
</dbReference>
<proteinExistence type="evidence at transcript level"/>
<evidence type="ECO:0000256" key="9">
    <source>
        <dbReference type="ARBA" id="ARBA00022989"/>
    </source>
</evidence>
<comment type="subcellular location">
    <subcellularLocation>
        <location evidence="1">Cell membrane</location>
        <topology evidence="1">Single-pass type I membrane protein</topology>
    </subcellularLocation>
</comment>
<evidence type="ECO:0000313" key="17">
    <source>
        <dbReference type="EMBL" id="BAK00606.1"/>
    </source>
</evidence>
<dbReference type="InterPro" id="IPR017441">
    <property type="entry name" value="Protein_kinase_ATP_BS"/>
</dbReference>
<evidence type="ECO:0000256" key="11">
    <source>
        <dbReference type="ARBA" id="ARBA00023170"/>
    </source>
</evidence>
<keyword evidence="10 14" id="KW-0472">Membrane</keyword>
<dbReference type="AlphaFoldDB" id="F2DZT4"/>
<name>F2DZT4_HORVV</name>
<feature type="signal peptide" evidence="15">
    <location>
        <begin position="1"/>
        <end position="25"/>
    </location>
</feature>
<evidence type="ECO:0000256" key="2">
    <source>
        <dbReference type="ARBA" id="ARBA00008536"/>
    </source>
</evidence>
<keyword evidence="12" id="KW-0325">Glycoprotein</keyword>
<dbReference type="EnsemblPlants" id="HORVU.MOREX.r3.3HG0218120.1">
    <property type="protein sequence ID" value="HORVU.MOREX.r3.3HG0218120.1"/>
    <property type="gene ID" value="HORVU.MOREX.r3.3HG0218120"/>
</dbReference>
<evidence type="ECO:0000256" key="13">
    <source>
        <dbReference type="PROSITE-ProRule" id="PRU10141"/>
    </source>
</evidence>